<reference evidence="1" key="1">
    <citation type="submission" date="2020-12" db="EMBL/GenBank/DDBJ databases">
        <title>WGS assembly of Carya illinoinensis cv. Pawnee.</title>
        <authorList>
            <person name="Platts A."/>
            <person name="Shu S."/>
            <person name="Wright S."/>
            <person name="Barry K."/>
            <person name="Edger P."/>
            <person name="Pires J.C."/>
            <person name="Schmutz J."/>
        </authorList>
    </citation>
    <scope>NUCLEOTIDE SEQUENCE</scope>
    <source>
        <tissue evidence="1">Leaf</tissue>
    </source>
</reference>
<dbReference type="AlphaFoldDB" id="A0A8T1RM60"/>
<accession>A0A8T1RM60</accession>
<proteinExistence type="predicted"/>
<protein>
    <submittedName>
        <fullName evidence="1">Uncharacterized protein</fullName>
    </submittedName>
</protein>
<keyword evidence="2" id="KW-1185">Reference proteome</keyword>
<gene>
    <name evidence="1" type="ORF">CIPAW_01G098900</name>
</gene>
<name>A0A8T1RM60_CARIL</name>
<evidence type="ECO:0000313" key="1">
    <source>
        <dbReference type="EMBL" id="KAG6667403.1"/>
    </source>
</evidence>
<organism evidence="1 2">
    <name type="scientific">Carya illinoinensis</name>
    <name type="common">Pecan</name>
    <dbReference type="NCBI Taxonomy" id="32201"/>
    <lineage>
        <taxon>Eukaryota</taxon>
        <taxon>Viridiplantae</taxon>
        <taxon>Streptophyta</taxon>
        <taxon>Embryophyta</taxon>
        <taxon>Tracheophyta</taxon>
        <taxon>Spermatophyta</taxon>
        <taxon>Magnoliopsida</taxon>
        <taxon>eudicotyledons</taxon>
        <taxon>Gunneridae</taxon>
        <taxon>Pentapetalae</taxon>
        <taxon>rosids</taxon>
        <taxon>fabids</taxon>
        <taxon>Fagales</taxon>
        <taxon>Juglandaceae</taxon>
        <taxon>Carya</taxon>
    </lineage>
</organism>
<dbReference type="EMBL" id="CM031809">
    <property type="protein sequence ID" value="KAG6667403.1"/>
    <property type="molecule type" value="Genomic_DNA"/>
</dbReference>
<evidence type="ECO:0000313" key="2">
    <source>
        <dbReference type="Proteomes" id="UP000811609"/>
    </source>
</evidence>
<sequence length="83" mass="9600">MPRLSFCVPSGYCKSATQCPDSWGCNSELSEGYEIFAKSPADRRKKKLLILPWNGLFWEKGNITITSSFLPVFLYLQYYQLHE</sequence>
<dbReference type="Proteomes" id="UP000811609">
    <property type="component" value="Chromosome 1"/>
</dbReference>
<comment type="caution">
    <text evidence="1">The sequence shown here is derived from an EMBL/GenBank/DDBJ whole genome shotgun (WGS) entry which is preliminary data.</text>
</comment>